<evidence type="ECO:0000313" key="3">
    <source>
        <dbReference type="EMBL" id="KRN30315.1"/>
    </source>
</evidence>
<dbReference type="RefSeq" id="WP_057770798.1">
    <property type="nucleotide sequence ID" value="NZ_JQAT01000006.1"/>
</dbReference>
<organism evidence="3 4">
    <name type="scientific">Lactobacillus selangorensis</name>
    <dbReference type="NCBI Taxonomy" id="81857"/>
    <lineage>
        <taxon>Bacteria</taxon>
        <taxon>Bacillati</taxon>
        <taxon>Bacillota</taxon>
        <taxon>Bacilli</taxon>
        <taxon>Lactobacillales</taxon>
        <taxon>Lactobacillaceae</taxon>
        <taxon>Lactobacillus</taxon>
    </lineage>
</organism>
<protein>
    <recommendedName>
        <fullName evidence="6">DUF5673 domain-containing protein</fullName>
    </recommendedName>
</protein>
<comment type="caution">
    <text evidence="3">The sequence shown here is derived from an EMBL/GenBank/DDBJ whole genome shotgun (WGS) entry which is preliminary data.</text>
</comment>
<keyword evidence="1" id="KW-0812">Transmembrane</keyword>
<dbReference type="AlphaFoldDB" id="A0A0R2FRR0"/>
<keyword evidence="1" id="KW-0472">Membrane</keyword>
<dbReference type="STRING" id="81857.IV38_GL001933"/>
<proteinExistence type="predicted"/>
<dbReference type="EMBL" id="JQAZ01000007">
    <property type="protein sequence ID" value="KRN30315.1"/>
    <property type="molecule type" value="Genomic_DNA"/>
</dbReference>
<dbReference type="OrthoDB" id="2299651at2"/>
<evidence type="ECO:0000313" key="4">
    <source>
        <dbReference type="Proteomes" id="UP000051645"/>
    </source>
</evidence>
<dbReference type="Proteomes" id="UP000051645">
    <property type="component" value="Unassembled WGS sequence"/>
</dbReference>
<accession>A0A0R2FRR0</accession>
<dbReference type="Proteomes" id="UP000051751">
    <property type="component" value="Unassembled WGS sequence"/>
</dbReference>
<evidence type="ECO:0008006" key="6">
    <source>
        <dbReference type="Google" id="ProtNLM"/>
    </source>
</evidence>
<keyword evidence="4" id="KW-1185">Reference proteome</keyword>
<dbReference type="PATRIC" id="fig|81857.3.peg.1958"/>
<gene>
    <name evidence="2" type="ORF">IV38_GL001933</name>
    <name evidence="3" type="ORF">IV40_GL001904</name>
</gene>
<sequence>MLDWLYIIVALALLAIFVAVQLRLVFRALPNRFWRGFLLGWAVLILIGTIWLSRTPSDYISGIFIVIVLVLFGLRQQGFTKTWIIGGATSTRAFTGVSEFVIYPTKDSAVQYVEVKAGDFITNRFYFRTSQDQLTQFLQKQAAGRKVVVSKVVK</sequence>
<feature type="transmembrane region" description="Helical" evidence="1">
    <location>
        <begin position="6"/>
        <end position="26"/>
    </location>
</feature>
<dbReference type="EMBL" id="JQAT01000006">
    <property type="protein sequence ID" value="KRN27720.1"/>
    <property type="molecule type" value="Genomic_DNA"/>
</dbReference>
<feature type="transmembrane region" description="Helical" evidence="1">
    <location>
        <begin position="59"/>
        <end position="74"/>
    </location>
</feature>
<evidence type="ECO:0000313" key="5">
    <source>
        <dbReference type="Proteomes" id="UP000051751"/>
    </source>
</evidence>
<name>A0A0R2FRR0_9LACO</name>
<feature type="transmembrane region" description="Helical" evidence="1">
    <location>
        <begin position="33"/>
        <end position="53"/>
    </location>
</feature>
<evidence type="ECO:0000256" key="1">
    <source>
        <dbReference type="SAM" id="Phobius"/>
    </source>
</evidence>
<reference evidence="4 5" key="1">
    <citation type="journal article" date="2015" name="Genome Announc.">
        <title>Expanding the biotechnology potential of lactobacilli through comparative genomics of 213 strains and associated genera.</title>
        <authorList>
            <person name="Sun Z."/>
            <person name="Harris H.M."/>
            <person name="McCann A."/>
            <person name="Guo C."/>
            <person name="Argimon S."/>
            <person name="Zhang W."/>
            <person name="Yang X."/>
            <person name="Jeffery I.B."/>
            <person name="Cooney J.C."/>
            <person name="Kagawa T.F."/>
            <person name="Liu W."/>
            <person name="Song Y."/>
            <person name="Salvetti E."/>
            <person name="Wrobel A."/>
            <person name="Rasinkangas P."/>
            <person name="Parkhill J."/>
            <person name="Rea M.C."/>
            <person name="O'Sullivan O."/>
            <person name="Ritari J."/>
            <person name="Douillard F.P."/>
            <person name="Paul Ross R."/>
            <person name="Yang R."/>
            <person name="Briner A.E."/>
            <person name="Felis G.E."/>
            <person name="de Vos W.M."/>
            <person name="Barrangou R."/>
            <person name="Klaenhammer T.R."/>
            <person name="Caufield P.W."/>
            <person name="Cui Y."/>
            <person name="Zhang H."/>
            <person name="O'Toole P.W."/>
        </authorList>
    </citation>
    <scope>NUCLEOTIDE SEQUENCE [LARGE SCALE GENOMIC DNA]</scope>
    <source>
        <strain evidence="2 5">ATCC BAA-66</strain>
        <strain evidence="3 4">DSM 13344</strain>
    </source>
</reference>
<evidence type="ECO:0000313" key="2">
    <source>
        <dbReference type="EMBL" id="KRN27720.1"/>
    </source>
</evidence>
<keyword evidence="1" id="KW-1133">Transmembrane helix</keyword>